<accession>A0A8S1YNI4</accession>
<reference evidence="2" key="1">
    <citation type="submission" date="2021-01" db="EMBL/GenBank/DDBJ databases">
        <authorList>
            <consortium name="Genoscope - CEA"/>
            <person name="William W."/>
        </authorList>
    </citation>
    <scope>NUCLEOTIDE SEQUENCE</scope>
</reference>
<evidence type="ECO:0000313" key="2">
    <source>
        <dbReference type="EMBL" id="CAD8214077.1"/>
    </source>
</evidence>
<dbReference type="EMBL" id="CAJJDO010000195">
    <property type="protein sequence ID" value="CAD8214077.1"/>
    <property type="molecule type" value="Genomic_DNA"/>
</dbReference>
<evidence type="ECO:0000259" key="1">
    <source>
        <dbReference type="Pfam" id="PF08487"/>
    </source>
</evidence>
<dbReference type="InterPro" id="IPR013694">
    <property type="entry name" value="VIT"/>
</dbReference>
<dbReference type="Pfam" id="PF08487">
    <property type="entry name" value="VIT"/>
    <property type="match status" value="1"/>
</dbReference>
<organism evidence="2 3">
    <name type="scientific">Paramecium pentaurelia</name>
    <dbReference type="NCBI Taxonomy" id="43138"/>
    <lineage>
        <taxon>Eukaryota</taxon>
        <taxon>Sar</taxon>
        <taxon>Alveolata</taxon>
        <taxon>Ciliophora</taxon>
        <taxon>Intramacronucleata</taxon>
        <taxon>Oligohymenophorea</taxon>
        <taxon>Peniculida</taxon>
        <taxon>Parameciidae</taxon>
        <taxon>Paramecium</taxon>
    </lineage>
</organism>
<evidence type="ECO:0000313" key="3">
    <source>
        <dbReference type="Proteomes" id="UP000689195"/>
    </source>
</evidence>
<feature type="domain" description="VIT" evidence="1">
    <location>
        <begin position="61"/>
        <end position="103"/>
    </location>
</feature>
<comment type="caution">
    <text evidence="2">The sequence shown here is derived from an EMBL/GenBank/DDBJ whole genome shotgun (WGS) entry which is preliminary data.</text>
</comment>
<keyword evidence="3" id="KW-1185">Reference proteome</keyword>
<protein>
    <recommendedName>
        <fullName evidence="1">VIT domain-containing protein</fullName>
    </recommendedName>
</protein>
<dbReference type="Proteomes" id="UP000689195">
    <property type="component" value="Unassembled WGS sequence"/>
</dbReference>
<dbReference type="AlphaFoldDB" id="A0A8S1YNI4"/>
<gene>
    <name evidence="2" type="ORF">PPENT_87.1.T1950008</name>
</gene>
<sequence>MNKNKLYEPKIGKKEQKLKQIKKEYIKYFVFYDLTKKSIDTFEIDKIFIQDAQLNIEQSNRTGIVFSINENATISKIVVQLGEVKFYGVIKEKDNAKQEYKNNAIQ</sequence>
<name>A0A8S1YNI4_9CILI</name>
<proteinExistence type="predicted"/>